<protein>
    <submittedName>
        <fullName evidence="1">Uncharacterized protein</fullName>
    </submittedName>
</protein>
<evidence type="ECO:0000313" key="2">
    <source>
        <dbReference type="Proteomes" id="UP000655208"/>
    </source>
</evidence>
<dbReference type="Proteomes" id="UP000655208">
    <property type="component" value="Unassembled WGS sequence"/>
</dbReference>
<organism evidence="1 2">
    <name type="scientific">Nakamurella endophytica</name>
    <dbReference type="NCBI Taxonomy" id="1748367"/>
    <lineage>
        <taxon>Bacteria</taxon>
        <taxon>Bacillati</taxon>
        <taxon>Actinomycetota</taxon>
        <taxon>Actinomycetes</taxon>
        <taxon>Nakamurellales</taxon>
        <taxon>Nakamurellaceae</taxon>
        <taxon>Nakamurella</taxon>
    </lineage>
</organism>
<evidence type="ECO:0000313" key="1">
    <source>
        <dbReference type="EMBL" id="GGM08897.1"/>
    </source>
</evidence>
<dbReference type="EMBL" id="BMNA01000006">
    <property type="protein sequence ID" value="GGM08897.1"/>
    <property type="molecule type" value="Genomic_DNA"/>
</dbReference>
<reference evidence="1" key="1">
    <citation type="journal article" date="2014" name="Int. J. Syst. Evol. Microbiol.">
        <title>Complete genome sequence of Corynebacterium casei LMG S-19264T (=DSM 44701T), isolated from a smear-ripened cheese.</title>
        <authorList>
            <consortium name="US DOE Joint Genome Institute (JGI-PGF)"/>
            <person name="Walter F."/>
            <person name="Albersmeier A."/>
            <person name="Kalinowski J."/>
            <person name="Ruckert C."/>
        </authorList>
    </citation>
    <scope>NUCLEOTIDE SEQUENCE</scope>
    <source>
        <strain evidence="1">CGMCC 4.7308</strain>
    </source>
</reference>
<accession>A0A917T4B6</accession>
<comment type="caution">
    <text evidence="1">The sequence shown here is derived from an EMBL/GenBank/DDBJ whole genome shotgun (WGS) entry which is preliminary data.</text>
</comment>
<reference evidence="1" key="2">
    <citation type="submission" date="2020-09" db="EMBL/GenBank/DDBJ databases">
        <authorList>
            <person name="Sun Q."/>
            <person name="Zhou Y."/>
        </authorList>
    </citation>
    <scope>NUCLEOTIDE SEQUENCE</scope>
    <source>
        <strain evidence="1">CGMCC 4.7308</strain>
    </source>
</reference>
<sequence>MAARPDGVSPITRRAARCAPAVTGAVTVGSPRPGALTVTVRVSRAAAGACTRPASGTPCRRTGADTYALGCTSRCFSVWVYAGGRQVEVTGDTGVPGRPWTDRDGLERTARAVLAAFG</sequence>
<name>A0A917T4B6_9ACTN</name>
<dbReference type="AlphaFoldDB" id="A0A917T4B6"/>
<proteinExistence type="predicted"/>
<keyword evidence="2" id="KW-1185">Reference proteome</keyword>
<gene>
    <name evidence="1" type="ORF">GCM10011594_30980</name>
</gene>